<comment type="caution">
    <text evidence="2">The sequence shown here is derived from an EMBL/GenBank/DDBJ whole genome shotgun (WGS) entry which is preliminary data.</text>
</comment>
<organism evidence="2 4">
    <name type="scientific">Rhizophagus clarus</name>
    <dbReference type="NCBI Taxonomy" id="94130"/>
    <lineage>
        <taxon>Eukaryota</taxon>
        <taxon>Fungi</taxon>
        <taxon>Fungi incertae sedis</taxon>
        <taxon>Mucoromycota</taxon>
        <taxon>Glomeromycotina</taxon>
        <taxon>Glomeromycetes</taxon>
        <taxon>Glomerales</taxon>
        <taxon>Glomeraceae</taxon>
        <taxon>Rhizophagus</taxon>
    </lineage>
</organism>
<dbReference type="Proteomes" id="UP000615446">
    <property type="component" value="Unassembled WGS sequence"/>
</dbReference>
<feature type="region of interest" description="Disordered" evidence="1">
    <location>
        <begin position="47"/>
        <end position="83"/>
    </location>
</feature>
<dbReference type="Proteomes" id="UP000247702">
    <property type="component" value="Unassembled WGS sequence"/>
</dbReference>
<keyword evidence="4" id="KW-1185">Reference proteome</keyword>
<reference evidence="3" key="2">
    <citation type="submission" date="2019-10" db="EMBL/GenBank/DDBJ databases">
        <title>Conservation and host-specific expression of non-tandemly repeated heterogenous ribosome RNA gene in arbuscular mycorrhizal fungi.</title>
        <authorList>
            <person name="Maeda T."/>
            <person name="Kobayashi Y."/>
            <person name="Nakagawa T."/>
            <person name="Ezawa T."/>
            <person name="Yamaguchi K."/>
            <person name="Bino T."/>
            <person name="Nishimoto Y."/>
            <person name="Shigenobu S."/>
            <person name="Kawaguchi M."/>
        </authorList>
    </citation>
    <scope>NUCLEOTIDE SEQUENCE</scope>
    <source>
        <strain evidence="3">HR1</strain>
    </source>
</reference>
<dbReference type="OrthoDB" id="5563539at2759"/>
<gene>
    <name evidence="3" type="ORF">RCL2_001273700</name>
    <name evidence="2" type="ORF">RclHR1_04150006</name>
</gene>
<evidence type="ECO:0000313" key="3">
    <source>
        <dbReference type="EMBL" id="GES85633.1"/>
    </source>
</evidence>
<dbReference type="EMBL" id="BLAL01000156">
    <property type="protein sequence ID" value="GES85633.1"/>
    <property type="molecule type" value="Genomic_DNA"/>
</dbReference>
<evidence type="ECO:0000313" key="2">
    <source>
        <dbReference type="EMBL" id="GBC01342.1"/>
    </source>
</evidence>
<evidence type="ECO:0000256" key="1">
    <source>
        <dbReference type="SAM" id="MobiDB-lite"/>
    </source>
</evidence>
<dbReference type="AlphaFoldDB" id="A0A2Z6RY29"/>
<accession>A0A2Z6RY29</accession>
<name>A0A2Z6RY29_9GLOM</name>
<protein>
    <submittedName>
        <fullName evidence="2">Uncharacterized protein</fullName>
    </submittedName>
</protein>
<proteinExistence type="predicted"/>
<reference evidence="2 4" key="1">
    <citation type="submission" date="2017-11" db="EMBL/GenBank/DDBJ databases">
        <title>The genome of Rhizophagus clarus HR1 reveals common genetic basis of auxotrophy among arbuscular mycorrhizal fungi.</title>
        <authorList>
            <person name="Kobayashi Y."/>
        </authorList>
    </citation>
    <scope>NUCLEOTIDE SEQUENCE [LARGE SCALE GENOMIC DNA]</scope>
    <source>
        <strain evidence="2 4">HR1</strain>
    </source>
</reference>
<evidence type="ECO:0000313" key="4">
    <source>
        <dbReference type="Proteomes" id="UP000247702"/>
    </source>
</evidence>
<sequence length="259" mass="30285">MEQLSLNYIASQSLGQTHKWTDSDVISSYKKTCKQLDICQKKLREEREQKGQRKLRKSPSYSKNLSQKAAQQSQQPQRGGRNDDVVMIRNIENVSKQSKHQEEESALRVEEKRLIRMKNALWRRMGPLVGCVGKGNKPVSTKTLKCSPQNFFKGAIYPLNYELIPFKFSSFYLTVSISPSPYQWNEIYSEQQKNCLTNADSSSYVPIVPRCNHFIQNRRIQRRIRHESAINPYLSYFRQLPRQNTNNLFANQIFNGINW</sequence>
<dbReference type="EMBL" id="BEXD01003502">
    <property type="protein sequence ID" value="GBC01342.1"/>
    <property type="molecule type" value="Genomic_DNA"/>
</dbReference>
<feature type="compositionally biased region" description="Low complexity" evidence="1">
    <location>
        <begin position="66"/>
        <end position="77"/>
    </location>
</feature>